<gene>
    <name evidence="2" type="ORF">EPD65_12165</name>
</gene>
<dbReference type="Pfam" id="PF04657">
    <property type="entry name" value="DMT_YdcZ"/>
    <property type="match status" value="2"/>
</dbReference>
<comment type="caution">
    <text evidence="2">The sequence shown here is derived from an EMBL/GenBank/DDBJ whole genome shotgun (WGS) entry which is preliminary data.</text>
</comment>
<organism evidence="2 3">
    <name type="scientific">Nocardioides jejuensis</name>
    <dbReference type="NCBI Taxonomy" id="2502782"/>
    <lineage>
        <taxon>Bacteria</taxon>
        <taxon>Bacillati</taxon>
        <taxon>Actinomycetota</taxon>
        <taxon>Actinomycetes</taxon>
        <taxon>Propionibacteriales</taxon>
        <taxon>Nocardioidaceae</taxon>
        <taxon>Nocardioides</taxon>
    </lineage>
</organism>
<evidence type="ECO:0000256" key="1">
    <source>
        <dbReference type="SAM" id="Phobius"/>
    </source>
</evidence>
<dbReference type="AlphaFoldDB" id="A0A4R1BXH5"/>
<dbReference type="OrthoDB" id="6463253at2"/>
<reference evidence="2 3" key="1">
    <citation type="submission" date="2019-03" db="EMBL/GenBank/DDBJ databases">
        <authorList>
            <person name="Kim M.K.M."/>
        </authorList>
    </citation>
    <scope>NUCLEOTIDE SEQUENCE [LARGE SCALE GENOMIC DNA]</scope>
    <source>
        <strain evidence="2 3">18JY15-6</strain>
    </source>
</reference>
<feature type="transmembrane region" description="Helical" evidence="1">
    <location>
        <begin position="225"/>
        <end position="245"/>
    </location>
</feature>
<dbReference type="GO" id="GO:0005886">
    <property type="term" value="C:plasma membrane"/>
    <property type="evidence" value="ECO:0007669"/>
    <property type="project" value="TreeGrafter"/>
</dbReference>
<proteinExistence type="predicted"/>
<name>A0A4R1BXH5_9ACTN</name>
<dbReference type="Proteomes" id="UP000295453">
    <property type="component" value="Unassembled WGS sequence"/>
</dbReference>
<evidence type="ECO:0000313" key="3">
    <source>
        <dbReference type="Proteomes" id="UP000295453"/>
    </source>
</evidence>
<feature type="transmembrane region" description="Helical" evidence="1">
    <location>
        <begin position="69"/>
        <end position="89"/>
    </location>
</feature>
<feature type="transmembrane region" description="Helical" evidence="1">
    <location>
        <begin position="280"/>
        <end position="298"/>
    </location>
</feature>
<dbReference type="PANTHER" id="PTHR34821:SF2">
    <property type="entry name" value="INNER MEMBRANE PROTEIN YDCZ"/>
    <property type="match status" value="1"/>
</dbReference>
<keyword evidence="1" id="KW-0812">Transmembrane</keyword>
<feature type="transmembrane region" description="Helical" evidence="1">
    <location>
        <begin position="155"/>
        <end position="175"/>
    </location>
</feature>
<feature type="transmembrane region" description="Helical" evidence="1">
    <location>
        <begin position="29"/>
        <end position="48"/>
    </location>
</feature>
<accession>A0A4R1BXH5</accession>
<dbReference type="EMBL" id="SJZJ01000021">
    <property type="protein sequence ID" value="TCJ22749.1"/>
    <property type="molecule type" value="Genomic_DNA"/>
</dbReference>
<feature type="transmembrane region" description="Helical" evidence="1">
    <location>
        <begin position="187"/>
        <end position="213"/>
    </location>
</feature>
<dbReference type="PANTHER" id="PTHR34821">
    <property type="entry name" value="INNER MEMBRANE PROTEIN YDCZ"/>
    <property type="match status" value="1"/>
</dbReference>
<keyword evidence="3" id="KW-1185">Reference proteome</keyword>
<keyword evidence="1" id="KW-0472">Membrane</keyword>
<keyword evidence="1" id="KW-1133">Transmembrane helix</keyword>
<sequence length="303" mass="30245">MLVAGAMVAVQSQVNGRLATALGDGPRAGIGAAVISFGTGLLILAIATTNSPALRSSAGALVAAVRARTLRPVEVIGGLMGAFLVATQGLTVGTIGVALFSVALTAGQSVSALAVDHLGFGPAGHQPLSASRAVAAAFAVAAVLLGTGSRLADDVSVQLIAFAALAFLAGAGSAVQQALNGRVSAHVGPWVTTLNNFVVGWFGLLVAFALSLLAHGHLRGLPHTWWLYLGGAIGITFIWLAAVLVRVHGVLILGLSMIAGQVIGAQLIQAVVDHEAVDTAGYAASGLTVVGVVIALGLRRSRG</sequence>
<evidence type="ECO:0000313" key="2">
    <source>
        <dbReference type="EMBL" id="TCJ22749.1"/>
    </source>
</evidence>
<dbReference type="InterPro" id="IPR006750">
    <property type="entry name" value="YdcZ"/>
</dbReference>
<protein>
    <submittedName>
        <fullName evidence="2">EamA-like transporter family protein</fullName>
    </submittedName>
</protein>
<feature type="transmembrane region" description="Helical" evidence="1">
    <location>
        <begin position="250"/>
        <end position="268"/>
    </location>
</feature>